<name>A0A829D0C9_LEPIR</name>
<comment type="caution">
    <text evidence="1">The sequence shown here is derived from an EMBL/GenBank/DDBJ whole genome shotgun (WGS) entry which is preliminary data.</text>
</comment>
<evidence type="ECO:0000313" key="2">
    <source>
        <dbReference type="Proteomes" id="UP000012329"/>
    </source>
</evidence>
<accession>A0A829D0C9</accession>
<organism evidence="1 2">
    <name type="scientific">Leptospira interrogans str. 2002000626</name>
    <dbReference type="NCBI Taxonomy" id="996803"/>
    <lineage>
        <taxon>Bacteria</taxon>
        <taxon>Pseudomonadati</taxon>
        <taxon>Spirochaetota</taxon>
        <taxon>Spirochaetia</taxon>
        <taxon>Leptospirales</taxon>
        <taxon>Leptospiraceae</taxon>
        <taxon>Leptospira</taxon>
    </lineage>
</organism>
<sequence>MNDLFVIPLRCCLENIQRKSMRINVKLILSLLFVFTFLSSCSTEKKDKNTSDLLLFLLSQDRVEVENYDRDVQIITHTMVSSPYVSYDTNYSDEDLNYYKDLVTAEIARYPRGYFIKARAEKIIFTRNLQIETIGFAGALSRPEENIIFLDVLDGLKALAMAYPGAYGESRLSNIIHHELTHSVDATMGYWWDPKWESLNPPSFQYGSYQYGSSPRFSTNPNVLFTKFWNPIDGFVSEYATSSYAEDRADVGGAIQGRHFSYLNEICAVDSIVAAKVRLTIDEMNRFWLYPGAENTAWKRRFSEIQCN</sequence>
<dbReference type="Proteomes" id="UP000012329">
    <property type="component" value="Unassembled WGS sequence"/>
</dbReference>
<dbReference type="EMBL" id="AFJL02000168">
    <property type="protein sequence ID" value="EMY03777.1"/>
    <property type="molecule type" value="Genomic_DNA"/>
</dbReference>
<gene>
    <name evidence="1" type="ORF">LEP1GSC029_2758</name>
</gene>
<protein>
    <recommendedName>
        <fullName evidence="3">Lipoprotein</fullName>
    </recommendedName>
</protein>
<dbReference type="Gene3D" id="3.40.390.70">
    <property type="match status" value="1"/>
</dbReference>
<dbReference type="AlphaFoldDB" id="A0A829D0C9"/>
<reference evidence="1 2" key="1">
    <citation type="submission" date="2013-02" db="EMBL/GenBank/DDBJ databases">
        <authorList>
            <person name="Harkins D.M."/>
            <person name="Durkin A.S."/>
            <person name="Brinkac L.M."/>
            <person name="Haft D.H."/>
            <person name="Selengut J.D."/>
            <person name="Sanka R."/>
            <person name="DePew J."/>
            <person name="Purushe J."/>
            <person name="Whelen A.C."/>
            <person name="Vinetz J.M."/>
            <person name="Sutton G.G."/>
            <person name="Nierman W.C."/>
            <person name="Fouts D.E."/>
        </authorList>
    </citation>
    <scope>NUCLEOTIDE SEQUENCE [LARGE SCALE GENOMIC DNA]</scope>
    <source>
        <strain evidence="1 2">2002000626</strain>
    </source>
</reference>
<proteinExistence type="predicted"/>
<dbReference type="NCBIfam" id="NF047804">
    <property type="entry name" value="LIC13305_lipo"/>
    <property type="match status" value="1"/>
</dbReference>
<evidence type="ECO:0000313" key="1">
    <source>
        <dbReference type="EMBL" id="EMY03777.1"/>
    </source>
</evidence>
<evidence type="ECO:0008006" key="3">
    <source>
        <dbReference type="Google" id="ProtNLM"/>
    </source>
</evidence>